<dbReference type="Proteomes" id="UP000198757">
    <property type="component" value="Unassembled WGS sequence"/>
</dbReference>
<name>A0A1G6KM64_NIADE</name>
<dbReference type="AlphaFoldDB" id="A0A1G6KM64"/>
<proteinExistence type="predicted"/>
<dbReference type="Gene3D" id="2.40.50.340">
    <property type="match status" value="1"/>
</dbReference>
<dbReference type="RefSeq" id="WP_090388657.1">
    <property type="nucleotide sequence ID" value="NZ_FMZO01000002.1"/>
</dbReference>
<protein>
    <submittedName>
        <fullName evidence="1">Uncharacterized protein</fullName>
    </submittedName>
</protein>
<reference evidence="2" key="1">
    <citation type="submission" date="2016-10" db="EMBL/GenBank/DDBJ databases">
        <authorList>
            <person name="Varghese N."/>
            <person name="Submissions S."/>
        </authorList>
    </citation>
    <scope>NUCLEOTIDE SEQUENCE [LARGE SCALE GENOMIC DNA]</scope>
    <source>
        <strain evidence="2">DSM 25811 / CCM 8410 / LMG 26954 / E90</strain>
    </source>
</reference>
<dbReference type="OrthoDB" id="770610at2"/>
<dbReference type="EMBL" id="FMZO01000002">
    <property type="protein sequence ID" value="SDC31625.1"/>
    <property type="molecule type" value="Genomic_DNA"/>
</dbReference>
<accession>A0A1G6KM64</accession>
<keyword evidence="2" id="KW-1185">Reference proteome</keyword>
<sequence length="139" mass="15858">MHTRSILNRTKLQLVFTLLSISLICFEACNKKYHPTKETVSKSDAPTQYQGLLLPGSLRVKNDSVFMALYPSAALYYLDLRVKGSNGYYTLLKQAVNTNTPVRTWVFMENKSPVEVAKIEAATKEELEQWKKAWVTPNK</sequence>
<evidence type="ECO:0000313" key="2">
    <source>
        <dbReference type="Proteomes" id="UP000198757"/>
    </source>
</evidence>
<evidence type="ECO:0000313" key="1">
    <source>
        <dbReference type="EMBL" id="SDC31625.1"/>
    </source>
</evidence>
<gene>
    <name evidence="1" type="ORF">SAMN04487894_10215</name>
</gene>
<organism evidence="1 2">
    <name type="scientific">Niabella drilacis (strain DSM 25811 / CCM 8410 / CCUG 62505 / LMG 26954 / E90)</name>
    <dbReference type="NCBI Taxonomy" id="1285928"/>
    <lineage>
        <taxon>Bacteria</taxon>
        <taxon>Pseudomonadati</taxon>
        <taxon>Bacteroidota</taxon>
        <taxon>Chitinophagia</taxon>
        <taxon>Chitinophagales</taxon>
        <taxon>Chitinophagaceae</taxon>
        <taxon>Niabella</taxon>
    </lineage>
</organism>
<dbReference type="STRING" id="1285928.SAMN04487894_10215"/>